<dbReference type="AlphaFoldDB" id="A0A8J3L3L4"/>
<proteinExistence type="predicted"/>
<dbReference type="Proteomes" id="UP000660339">
    <property type="component" value="Unassembled WGS sequence"/>
</dbReference>
<organism evidence="2 3">
    <name type="scientific">Catellatospora methionotrophica</name>
    <dbReference type="NCBI Taxonomy" id="121620"/>
    <lineage>
        <taxon>Bacteria</taxon>
        <taxon>Bacillati</taxon>
        <taxon>Actinomycetota</taxon>
        <taxon>Actinomycetes</taxon>
        <taxon>Micromonosporales</taxon>
        <taxon>Micromonosporaceae</taxon>
        <taxon>Catellatospora</taxon>
    </lineage>
</organism>
<gene>
    <name evidence="2" type="ORF">Cme02nite_02020</name>
</gene>
<reference evidence="2" key="1">
    <citation type="submission" date="2021-01" db="EMBL/GenBank/DDBJ databases">
        <title>Whole genome shotgun sequence of Catellatospora methionotrophica NBRC 14553.</title>
        <authorList>
            <person name="Komaki H."/>
            <person name="Tamura T."/>
        </authorList>
    </citation>
    <scope>NUCLEOTIDE SEQUENCE</scope>
    <source>
        <strain evidence="2">NBRC 14553</strain>
    </source>
</reference>
<protein>
    <recommendedName>
        <fullName evidence="4">DUF1304 domain-containing protein</fullName>
    </recommendedName>
</protein>
<dbReference type="Pfam" id="PF06993">
    <property type="entry name" value="DUF1304"/>
    <property type="match status" value="1"/>
</dbReference>
<keyword evidence="1" id="KW-1133">Transmembrane helix</keyword>
<comment type="caution">
    <text evidence="2">The sequence shown here is derived from an EMBL/GenBank/DDBJ whole genome shotgun (WGS) entry which is preliminary data.</text>
</comment>
<dbReference type="PANTHER" id="PTHR38446">
    <property type="entry name" value="BLL0914 PROTEIN"/>
    <property type="match status" value="1"/>
</dbReference>
<sequence length="128" mass="13359">MSMNVVAQVFAVLAGLLHVLIFTMESVLFRRPQVHGRFRVKPQDLAAVHPWAFNQGFYNLFLGLGALGGVVAVHTGHPVVGAAVALFSCACMLGAAVVLAATDRRMARAALIQGLTPLAALVAALLAG</sequence>
<feature type="transmembrane region" description="Helical" evidence="1">
    <location>
        <begin position="79"/>
        <end position="102"/>
    </location>
</feature>
<keyword evidence="1" id="KW-0812">Transmembrane</keyword>
<keyword evidence="3" id="KW-1185">Reference proteome</keyword>
<feature type="transmembrane region" description="Helical" evidence="1">
    <location>
        <begin position="6"/>
        <end position="30"/>
    </location>
</feature>
<evidence type="ECO:0000256" key="1">
    <source>
        <dbReference type="SAM" id="Phobius"/>
    </source>
</evidence>
<accession>A0A8J3L3L4</accession>
<feature type="transmembrane region" description="Helical" evidence="1">
    <location>
        <begin position="109"/>
        <end position="127"/>
    </location>
</feature>
<evidence type="ECO:0008006" key="4">
    <source>
        <dbReference type="Google" id="ProtNLM"/>
    </source>
</evidence>
<evidence type="ECO:0000313" key="2">
    <source>
        <dbReference type="EMBL" id="GIG11870.1"/>
    </source>
</evidence>
<keyword evidence="1" id="KW-0472">Membrane</keyword>
<dbReference type="InterPro" id="IPR009732">
    <property type="entry name" value="DUF1304"/>
</dbReference>
<dbReference type="EMBL" id="BONJ01000001">
    <property type="protein sequence ID" value="GIG11870.1"/>
    <property type="molecule type" value="Genomic_DNA"/>
</dbReference>
<dbReference type="PANTHER" id="PTHR38446:SF1">
    <property type="entry name" value="BLL0914 PROTEIN"/>
    <property type="match status" value="1"/>
</dbReference>
<evidence type="ECO:0000313" key="3">
    <source>
        <dbReference type="Proteomes" id="UP000660339"/>
    </source>
</evidence>
<name>A0A8J3L3L4_9ACTN</name>
<feature type="transmembrane region" description="Helical" evidence="1">
    <location>
        <begin position="51"/>
        <end position="73"/>
    </location>
</feature>